<dbReference type="CDD" id="cd12797">
    <property type="entry name" value="M23_peptidase"/>
    <property type="match status" value="1"/>
</dbReference>
<evidence type="ECO:0000313" key="3">
    <source>
        <dbReference type="EMBL" id="MFD2966277.1"/>
    </source>
</evidence>
<dbReference type="Pfam" id="PF01551">
    <property type="entry name" value="Peptidase_M23"/>
    <property type="match status" value="1"/>
</dbReference>
<dbReference type="InterPro" id="IPR050570">
    <property type="entry name" value="Cell_wall_metabolism_enzyme"/>
</dbReference>
<feature type="domain" description="M23ase beta-sheet core" evidence="2">
    <location>
        <begin position="85"/>
        <end position="177"/>
    </location>
</feature>
<dbReference type="EMBL" id="JBHUPB010000003">
    <property type="protein sequence ID" value="MFD2966277.1"/>
    <property type="molecule type" value="Genomic_DNA"/>
</dbReference>
<keyword evidence="4" id="KW-1185">Reference proteome</keyword>
<feature type="chain" id="PRO_5046323297" evidence="1">
    <location>
        <begin position="25"/>
        <end position="191"/>
    </location>
</feature>
<dbReference type="GO" id="GO:0016787">
    <property type="term" value="F:hydrolase activity"/>
    <property type="evidence" value="ECO:0007669"/>
    <property type="project" value="UniProtKB-KW"/>
</dbReference>
<sequence length="191" mass="20755">MAKLFLCMLLAVPSFVGPVSKAHAQITTNLAKPKNDAVQERSSCGRKASLADSVESIVVCSPLRTPKITSHFGMRRHPVTGKNSFHNGVDLKSNNPVVMAIYNGIVVQAGEHPFLGRFICIDHGGVHSIYGHLSACVVVVGDEVRAGQEIAYTGRTGRATGVHLHFSIRIGTHYIDPLMFLLVLQKQFLNK</sequence>
<reference evidence="4" key="1">
    <citation type="journal article" date="2019" name="Int. J. Syst. Evol. Microbiol.">
        <title>The Global Catalogue of Microorganisms (GCM) 10K type strain sequencing project: providing services to taxonomists for standard genome sequencing and annotation.</title>
        <authorList>
            <consortium name="The Broad Institute Genomics Platform"/>
            <consortium name="The Broad Institute Genome Sequencing Center for Infectious Disease"/>
            <person name="Wu L."/>
            <person name="Ma J."/>
        </authorList>
    </citation>
    <scope>NUCLEOTIDE SEQUENCE [LARGE SCALE GENOMIC DNA]</scope>
    <source>
        <strain evidence="4">KCTC 22814</strain>
    </source>
</reference>
<proteinExistence type="predicted"/>
<dbReference type="PANTHER" id="PTHR21666:SF270">
    <property type="entry name" value="MUREIN HYDROLASE ACTIVATOR ENVC"/>
    <property type="match status" value="1"/>
</dbReference>
<evidence type="ECO:0000313" key="4">
    <source>
        <dbReference type="Proteomes" id="UP001597525"/>
    </source>
</evidence>
<comment type="caution">
    <text evidence="3">The sequence shown here is derived from an EMBL/GenBank/DDBJ whole genome shotgun (WGS) entry which is preliminary data.</text>
</comment>
<evidence type="ECO:0000259" key="2">
    <source>
        <dbReference type="Pfam" id="PF01551"/>
    </source>
</evidence>
<organism evidence="3 4">
    <name type="scientific">Sphingobacterium bambusae</name>
    <dbReference type="NCBI Taxonomy" id="662858"/>
    <lineage>
        <taxon>Bacteria</taxon>
        <taxon>Pseudomonadati</taxon>
        <taxon>Bacteroidota</taxon>
        <taxon>Sphingobacteriia</taxon>
        <taxon>Sphingobacteriales</taxon>
        <taxon>Sphingobacteriaceae</taxon>
        <taxon>Sphingobacterium</taxon>
    </lineage>
</organism>
<evidence type="ECO:0000256" key="1">
    <source>
        <dbReference type="SAM" id="SignalP"/>
    </source>
</evidence>
<dbReference type="EC" id="3.4.24.-" evidence="3"/>
<keyword evidence="3" id="KW-0378">Hydrolase</keyword>
<gene>
    <name evidence="3" type="ORF">ACFS7Y_02710</name>
</gene>
<accession>A0ABW6BA40</accession>
<feature type="signal peptide" evidence="1">
    <location>
        <begin position="1"/>
        <end position="24"/>
    </location>
</feature>
<dbReference type="InterPro" id="IPR016047">
    <property type="entry name" value="M23ase_b-sheet_dom"/>
</dbReference>
<dbReference type="SUPFAM" id="SSF51261">
    <property type="entry name" value="Duplicated hybrid motif"/>
    <property type="match status" value="1"/>
</dbReference>
<dbReference type="RefSeq" id="WP_320184067.1">
    <property type="nucleotide sequence ID" value="NZ_CP138332.1"/>
</dbReference>
<name>A0ABW6BA40_9SPHI</name>
<keyword evidence="1" id="KW-0732">Signal</keyword>
<dbReference type="InterPro" id="IPR011055">
    <property type="entry name" value="Dup_hybrid_motif"/>
</dbReference>
<dbReference type="Gene3D" id="2.70.70.10">
    <property type="entry name" value="Glucose Permease (Domain IIA)"/>
    <property type="match status" value="1"/>
</dbReference>
<dbReference type="PANTHER" id="PTHR21666">
    <property type="entry name" value="PEPTIDASE-RELATED"/>
    <property type="match status" value="1"/>
</dbReference>
<protein>
    <submittedName>
        <fullName evidence="3">M23 family metallopeptidase</fullName>
        <ecNumber evidence="3">3.4.24.-</ecNumber>
    </submittedName>
</protein>
<dbReference type="Proteomes" id="UP001597525">
    <property type="component" value="Unassembled WGS sequence"/>
</dbReference>